<feature type="non-terminal residue" evidence="1">
    <location>
        <position position="1"/>
    </location>
</feature>
<protein>
    <submittedName>
        <fullName evidence="1">Uncharacterized protein</fullName>
    </submittedName>
</protein>
<accession>A0AAD6SL42</accession>
<gene>
    <name evidence="1" type="ORF">C8F04DRAFT_1117537</name>
</gene>
<organism evidence="1 2">
    <name type="scientific">Mycena alexandri</name>
    <dbReference type="NCBI Taxonomy" id="1745969"/>
    <lineage>
        <taxon>Eukaryota</taxon>
        <taxon>Fungi</taxon>
        <taxon>Dikarya</taxon>
        <taxon>Basidiomycota</taxon>
        <taxon>Agaricomycotina</taxon>
        <taxon>Agaricomycetes</taxon>
        <taxon>Agaricomycetidae</taxon>
        <taxon>Agaricales</taxon>
        <taxon>Marasmiineae</taxon>
        <taxon>Mycenaceae</taxon>
        <taxon>Mycena</taxon>
    </lineage>
</organism>
<dbReference type="EMBL" id="JARJCM010000106">
    <property type="protein sequence ID" value="KAJ7028961.1"/>
    <property type="molecule type" value="Genomic_DNA"/>
</dbReference>
<dbReference type="Proteomes" id="UP001218188">
    <property type="component" value="Unassembled WGS sequence"/>
</dbReference>
<comment type="caution">
    <text evidence="1">The sequence shown here is derived from an EMBL/GenBank/DDBJ whole genome shotgun (WGS) entry which is preliminary data.</text>
</comment>
<dbReference type="AlphaFoldDB" id="A0AAD6SL42"/>
<evidence type="ECO:0000313" key="2">
    <source>
        <dbReference type="Proteomes" id="UP001218188"/>
    </source>
</evidence>
<proteinExistence type="predicted"/>
<evidence type="ECO:0000313" key="1">
    <source>
        <dbReference type="EMBL" id="KAJ7028961.1"/>
    </source>
</evidence>
<sequence length="175" mass="19143">PPSFLPLHPSSPSLLLLPLLSIPVRVPDRLRHPSALTISNSARTSISSSRCSIPSPPPRAVAAVEHGPWRFIRRVIACSSRYTRRAFSGGFLSSPHTPPLPSSPPIFLCAHGVAAAPTLHSMLFHDFQSPCYSARRRCFLSRVNSERESILTVFRASDIIAPLTYNAPNPGANWM</sequence>
<feature type="non-terminal residue" evidence="1">
    <location>
        <position position="175"/>
    </location>
</feature>
<reference evidence="1" key="1">
    <citation type="submission" date="2023-03" db="EMBL/GenBank/DDBJ databases">
        <title>Massive genome expansion in bonnet fungi (Mycena s.s.) driven by repeated elements and novel gene families across ecological guilds.</title>
        <authorList>
            <consortium name="Lawrence Berkeley National Laboratory"/>
            <person name="Harder C.B."/>
            <person name="Miyauchi S."/>
            <person name="Viragh M."/>
            <person name="Kuo A."/>
            <person name="Thoen E."/>
            <person name="Andreopoulos B."/>
            <person name="Lu D."/>
            <person name="Skrede I."/>
            <person name="Drula E."/>
            <person name="Henrissat B."/>
            <person name="Morin E."/>
            <person name="Kohler A."/>
            <person name="Barry K."/>
            <person name="LaButti K."/>
            <person name="Morin E."/>
            <person name="Salamov A."/>
            <person name="Lipzen A."/>
            <person name="Mereny Z."/>
            <person name="Hegedus B."/>
            <person name="Baldrian P."/>
            <person name="Stursova M."/>
            <person name="Weitz H."/>
            <person name="Taylor A."/>
            <person name="Grigoriev I.V."/>
            <person name="Nagy L.G."/>
            <person name="Martin F."/>
            <person name="Kauserud H."/>
        </authorList>
    </citation>
    <scope>NUCLEOTIDE SEQUENCE</scope>
    <source>
        <strain evidence="1">CBHHK200</strain>
    </source>
</reference>
<name>A0AAD6SL42_9AGAR</name>
<keyword evidence="2" id="KW-1185">Reference proteome</keyword>